<gene>
    <name evidence="4" type="ORF">Back11_25880</name>
</gene>
<evidence type="ECO:0000313" key="5">
    <source>
        <dbReference type="Proteomes" id="UP000275368"/>
    </source>
</evidence>
<dbReference type="GO" id="GO:0015768">
    <property type="term" value="P:maltose transport"/>
    <property type="evidence" value="ECO:0007669"/>
    <property type="project" value="TreeGrafter"/>
</dbReference>
<comment type="similarity">
    <text evidence="1">Belongs to the bacterial solute-binding protein 1 family.</text>
</comment>
<evidence type="ECO:0000313" key="4">
    <source>
        <dbReference type="EMBL" id="BBH21243.1"/>
    </source>
</evidence>
<dbReference type="Proteomes" id="UP000275368">
    <property type="component" value="Chromosome"/>
</dbReference>
<keyword evidence="2" id="KW-0813">Transport</keyword>
<dbReference type="InterPro" id="IPR006059">
    <property type="entry name" value="SBP"/>
</dbReference>
<sequence length="445" mass="50206">MSRRKYMMLLLGVFALCAALLVPILGKPVLTVIPFDGTPSTQQPQVGVDGSETIASTLHIAVSMTDAEFQYWQLRNESYALNHPNVKIIMTNFTESEAAVTWKEAFQIGDPFDIMLMDNNRVREFAVHGYLFPADSIFTGDSLGDQLEALTEPLKWNGSLWGVPLDCNPLLVVWQRELLKSASLNAPPKDWNAFLTALNLLQTSSPEVKSFNFSSSNPSQYVAWLGAFKDTKEKAANLAPFIDSMKQQLRFTIDHASTMSYLDPSQQTSELMQAFEAKSLLSSVMPWSAYQSITDQQRELLTVADQTAPIVWSGGRSFVLSSRSEELEAARLWINEMTSSSQQIEHYQLFNRLPAKISVYANEFALKGISERPPHWLIGMLKQDEVTPDPYWSEHWDKWVKVWSSFDWSSSTIEQMNTIIRTWNGEQKSDATKAPQSEGDGKLNH</sequence>
<evidence type="ECO:0000256" key="3">
    <source>
        <dbReference type="ARBA" id="ARBA00022729"/>
    </source>
</evidence>
<reference evidence="4 5" key="1">
    <citation type="submission" date="2018-11" db="EMBL/GenBank/DDBJ databases">
        <title>Complete genome sequence of Paenibacillus baekrokdamisoli strain KCTC 33723.</title>
        <authorList>
            <person name="Kang S.W."/>
            <person name="Lee K.C."/>
            <person name="Kim K.K."/>
            <person name="Kim J.S."/>
            <person name="Kim D.S."/>
            <person name="Ko S.H."/>
            <person name="Yang S.H."/>
            <person name="Lee J.S."/>
        </authorList>
    </citation>
    <scope>NUCLEOTIDE SEQUENCE [LARGE SCALE GENOMIC DNA]</scope>
    <source>
        <strain evidence="4 5">KCTC 33723</strain>
    </source>
</reference>
<evidence type="ECO:0000256" key="2">
    <source>
        <dbReference type="ARBA" id="ARBA00022448"/>
    </source>
</evidence>
<proteinExistence type="inferred from homology"/>
<dbReference type="SUPFAM" id="SSF53850">
    <property type="entry name" value="Periplasmic binding protein-like II"/>
    <property type="match status" value="1"/>
</dbReference>
<dbReference type="Pfam" id="PF13416">
    <property type="entry name" value="SBP_bac_8"/>
    <property type="match status" value="1"/>
</dbReference>
<keyword evidence="3" id="KW-0732">Signal</keyword>
<protein>
    <submittedName>
        <fullName evidence="4">Uncharacterized protein</fullName>
    </submittedName>
</protein>
<name>A0A3G9J8Q4_9BACL</name>
<dbReference type="GO" id="GO:0055052">
    <property type="term" value="C:ATP-binding cassette (ABC) transporter complex, substrate-binding subunit-containing"/>
    <property type="evidence" value="ECO:0007669"/>
    <property type="project" value="TreeGrafter"/>
</dbReference>
<dbReference type="PANTHER" id="PTHR30061">
    <property type="entry name" value="MALTOSE-BINDING PERIPLASMIC PROTEIN"/>
    <property type="match status" value="1"/>
</dbReference>
<dbReference type="KEGG" id="pbk:Back11_25880"/>
<dbReference type="Gene3D" id="3.40.190.10">
    <property type="entry name" value="Periplasmic binding protein-like II"/>
    <property type="match status" value="1"/>
</dbReference>
<dbReference type="RefSeq" id="WP_125657439.1">
    <property type="nucleotide sequence ID" value="NZ_AP019308.1"/>
</dbReference>
<evidence type="ECO:0000256" key="1">
    <source>
        <dbReference type="ARBA" id="ARBA00008520"/>
    </source>
</evidence>
<dbReference type="AlphaFoldDB" id="A0A3G9J8Q4"/>
<organism evidence="4 5">
    <name type="scientific">Paenibacillus baekrokdamisoli</name>
    <dbReference type="NCBI Taxonomy" id="1712516"/>
    <lineage>
        <taxon>Bacteria</taxon>
        <taxon>Bacillati</taxon>
        <taxon>Bacillota</taxon>
        <taxon>Bacilli</taxon>
        <taxon>Bacillales</taxon>
        <taxon>Paenibacillaceae</taxon>
        <taxon>Paenibacillus</taxon>
    </lineage>
</organism>
<accession>A0A3G9J8Q4</accession>
<keyword evidence="5" id="KW-1185">Reference proteome</keyword>
<dbReference type="PANTHER" id="PTHR30061:SF50">
    <property type="entry name" value="MALTOSE_MALTODEXTRIN-BINDING PERIPLASMIC PROTEIN"/>
    <property type="match status" value="1"/>
</dbReference>
<dbReference type="EMBL" id="AP019308">
    <property type="protein sequence ID" value="BBH21243.1"/>
    <property type="molecule type" value="Genomic_DNA"/>
</dbReference>
<dbReference type="GO" id="GO:1901982">
    <property type="term" value="F:maltose binding"/>
    <property type="evidence" value="ECO:0007669"/>
    <property type="project" value="TreeGrafter"/>
</dbReference>
<dbReference type="GO" id="GO:0042956">
    <property type="term" value="P:maltodextrin transmembrane transport"/>
    <property type="evidence" value="ECO:0007669"/>
    <property type="project" value="TreeGrafter"/>
</dbReference>
<dbReference type="OrthoDB" id="2585476at2"/>